<dbReference type="Pfam" id="PF21100">
    <property type="entry name" value="WHD_MCM"/>
    <property type="match status" value="1"/>
</dbReference>
<dbReference type="EMBL" id="RXGA01000002">
    <property type="protein sequence ID" value="RWX73691.1"/>
    <property type="molecule type" value="Genomic_DNA"/>
</dbReference>
<dbReference type="PANTHER" id="PTHR34301">
    <property type="entry name" value="DNA-BINDING PROTEIN-RELATED"/>
    <property type="match status" value="1"/>
</dbReference>
<dbReference type="SUPFAM" id="SSF52540">
    <property type="entry name" value="P-loop containing nucleoside triphosphate hydrolases"/>
    <property type="match status" value="1"/>
</dbReference>
<dbReference type="InterPro" id="IPR036388">
    <property type="entry name" value="WH-like_DNA-bd_sf"/>
</dbReference>
<dbReference type="InterPro" id="IPR011579">
    <property type="entry name" value="ATPase_dom"/>
</dbReference>
<evidence type="ECO:0000313" key="4">
    <source>
        <dbReference type="Proteomes" id="UP000288215"/>
    </source>
</evidence>
<dbReference type="Proteomes" id="UP000288215">
    <property type="component" value="Unassembled WGS sequence"/>
</dbReference>
<comment type="caution">
    <text evidence="3">The sequence shown here is derived from an EMBL/GenBank/DDBJ whole genome shotgun (WGS) entry which is preliminary data.</text>
</comment>
<dbReference type="InterPro" id="IPR027417">
    <property type="entry name" value="P-loop_NTPase"/>
</dbReference>
<sequence>MLFDPEPKTSRSDFFDREVELEKLENYLRQERLVVIYGVRRVGKTSLMRVALNEAGIPFAYIDVRGIYDSSGNVSEQLFLKGLISAMRSNMPLYDRLKFDVKSALKRIDGIRIRGLDIELSLGAKVDTRDVLRDLDAWCLSNGTRFVLGLDEAQYLRYSKYYPMLIGWIYDNLKGLVIVLAGSEVGLLKDFLESKKSGRPLGGRLKFEIMVDRFSREQSLEFLRRGLDEAGVKYGTHEIEEAVNALDGIAGWLTIYGRYRRAGRDHGESLESTLKEAQAIVADELNRLIYPSKARYMLILRSIAKGMRSWTEIKDYLELKDGPITDSQFNRLLDRLVKFGFVEKTGADRKYSLVDPILDRMLRP</sequence>
<dbReference type="PANTHER" id="PTHR34301:SF8">
    <property type="entry name" value="ATPASE DOMAIN-CONTAINING PROTEIN"/>
    <property type="match status" value="1"/>
</dbReference>
<protein>
    <submittedName>
        <fullName evidence="3">ATP-binding protein</fullName>
    </submittedName>
</protein>
<dbReference type="InterPro" id="IPR036390">
    <property type="entry name" value="WH_DNA-bd_sf"/>
</dbReference>
<feature type="domain" description="ATPase" evidence="1">
    <location>
        <begin position="14"/>
        <end position="251"/>
    </location>
</feature>
<evidence type="ECO:0000313" key="3">
    <source>
        <dbReference type="EMBL" id="RWX73691.1"/>
    </source>
</evidence>
<gene>
    <name evidence="3" type="ORF">Metus_0470</name>
</gene>
<evidence type="ECO:0000259" key="1">
    <source>
        <dbReference type="Pfam" id="PF01637"/>
    </source>
</evidence>
<reference evidence="3 4" key="1">
    <citation type="submission" date="2018-12" db="EMBL/GenBank/DDBJ databases">
        <title>The complete genome of the methanogenic archaea of the candidate phylum Verstraetearchaeota, obtained from the metagenome of underground thermal water.</title>
        <authorList>
            <person name="Kadnikov V.V."/>
            <person name="Mardanov A.V."/>
            <person name="Beletsky A.V."/>
            <person name="Karnachuk O.V."/>
            <person name="Ravin N.V."/>
        </authorList>
    </citation>
    <scope>NUCLEOTIDE SEQUENCE [LARGE SCALE GENOMIC DNA]</scope>
    <source>
        <strain evidence="3">Ch88</strain>
    </source>
</reference>
<dbReference type="AlphaFoldDB" id="A0A444L7X1"/>
<proteinExistence type="predicted"/>
<dbReference type="SUPFAM" id="SSF46785">
    <property type="entry name" value="Winged helix' DNA-binding domain"/>
    <property type="match status" value="1"/>
</dbReference>
<dbReference type="Gene3D" id="3.40.50.300">
    <property type="entry name" value="P-loop containing nucleotide triphosphate hydrolases"/>
    <property type="match status" value="1"/>
</dbReference>
<keyword evidence="3" id="KW-0547">Nucleotide-binding</keyword>
<dbReference type="Pfam" id="PF01637">
    <property type="entry name" value="ATPase_2"/>
    <property type="match status" value="1"/>
</dbReference>
<accession>A0A444L7X1</accession>
<keyword evidence="3" id="KW-0067">ATP-binding</keyword>
<organism evidence="3 4">
    <name type="scientific">Methanosuratincola subterraneus</name>
    <dbReference type="NCBI Taxonomy" id="2593994"/>
    <lineage>
        <taxon>Archaea</taxon>
        <taxon>Thermoproteota</taxon>
        <taxon>Methanosuratincolia</taxon>
        <taxon>Candidatus Methanomethylicales</taxon>
        <taxon>Candidatus Methanomethylicaceae</taxon>
        <taxon>Candidatus Methanosuratincola (ex Vanwonterghem et al. 2016)</taxon>
    </lineage>
</organism>
<dbReference type="InterPro" id="IPR048907">
    <property type="entry name" value="WHD_MCM_arc"/>
</dbReference>
<dbReference type="Gene3D" id="1.10.10.10">
    <property type="entry name" value="Winged helix-like DNA-binding domain superfamily/Winged helix DNA-binding domain"/>
    <property type="match status" value="1"/>
</dbReference>
<dbReference type="GO" id="GO:0005524">
    <property type="term" value="F:ATP binding"/>
    <property type="evidence" value="ECO:0007669"/>
    <property type="project" value="UniProtKB-KW"/>
</dbReference>
<name>A0A444L7X1_METS7</name>
<evidence type="ECO:0000259" key="2">
    <source>
        <dbReference type="Pfam" id="PF21100"/>
    </source>
</evidence>
<feature type="domain" description="MCM C-terminal" evidence="2">
    <location>
        <begin position="293"/>
        <end position="351"/>
    </location>
</feature>
<dbReference type="Gene3D" id="1.10.8.60">
    <property type="match status" value="1"/>
</dbReference>